<reference evidence="11" key="1">
    <citation type="submission" date="2011-08" db="EMBL/GenBank/DDBJ databases">
        <title>The draft genome of Latimeria chalumnae.</title>
        <authorList>
            <person name="Di Palma F."/>
            <person name="Alfoldi J."/>
            <person name="Johnson J."/>
            <person name="Berlin A."/>
            <person name="Gnerre S."/>
            <person name="Jaffe D."/>
            <person name="MacCallum I."/>
            <person name="Young S."/>
            <person name="Walker B.J."/>
            <person name="Lander E."/>
            <person name="Lindblad-Toh K."/>
        </authorList>
    </citation>
    <scope>NUCLEOTIDE SEQUENCE [LARGE SCALE GENOMIC DNA]</scope>
    <source>
        <strain evidence="11">Wild caught</strain>
    </source>
</reference>
<dbReference type="Proteomes" id="UP000008672">
    <property type="component" value="Unassembled WGS sequence"/>
</dbReference>
<evidence type="ECO:0000313" key="11">
    <source>
        <dbReference type="Proteomes" id="UP000008672"/>
    </source>
</evidence>
<dbReference type="InParanoid" id="H3A8S8"/>
<evidence type="ECO:0000259" key="9">
    <source>
        <dbReference type="Pfam" id="PF21000"/>
    </source>
</evidence>
<dbReference type="HOGENOM" id="CLU_030961_0_0_1"/>
<dbReference type="Gene3D" id="2.40.50.510">
    <property type="match status" value="1"/>
</dbReference>
<dbReference type="InterPro" id="IPR042470">
    <property type="entry name" value="RMI1_N_C_sf"/>
</dbReference>
<dbReference type="Ensembl" id="ENSLACT00000006101.1">
    <property type="protein sequence ID" value="ENSLACP00000006049.1"/>
    <property type="gene ID" value="ENSLACG00000005370.1"/>
</dbReference>
<dbReference type="InterPro" id="IPR032199">
    <property type="entry name" value="RMI1_C"/>
</dbReference>
<reference evidence="10" key="3">
    <citation type="submission" date="2025-09" db="UniProtKB">
        <authorList>
            <consortium name="Ensembl"/>
        </authorList>
    </citation>
    <scope>IDENTIFICATION</scope>
</reference>
<dbReference type="Pfam" id="PF21000">
    <property type="entry name" value="RMI1_N_N"/>
    <property type="match status" value="1"/>
</dbReference>
<dbReference type="GO" id="GO:0006260">
    <property type="term" value="P:DNA replication"/>
    <property type="evidence" value="ECO:0007669"/>
    <property type="project" value="UniProtKB-KW"/>
</dbReference>
<dbReference type="AlphaFoldDB" id="H3A8S8"/>
<reference evidence="10" key="2">
    <citation type="submission" date="2025-08" db="UniProtKB">
        <authorList>
            <consortium name="Ensembl"/>
        </authorList>
    </citation>
    <scope>IDENTIFICATION</scope>
</reference>
<dbReference type="FunCoup" id="H3A8S8">
    <property type="interactions" value="2684"/>
</dbReference>
<dbReference type="InterPro" id="IPR044881">
    <property type="entry name" value="RMI1_N_N_sf"/>
</dbReference>
<proteinExistence type="inferred from homology"/>
<dbReference type="GO" id="GO:0016604">
    <property type="term" value="C:nuclear body"/>
    <property type="evidence" value="ECO:0007669"/>
    <property type="project" value="TreeGrafter"/>
</dbReference>
<keyword evidence="5" id="KW-0539">Nucleus</keyword>
<dbReference type="eggNOG" id="KOG3683">
    <property type="taxonomic scope" value="Eukaryota"/>
</dbReference>
<protein>
    <recommendedName>
        <fullName evidence="3">RecQ-mediated genome instability protein 1</fullName>
    </recommendedName>
</protein>
<comment type="subcellular location">
    <subcellularLocation>
        <location evidence="1">Nucleus</location>
    </subcellularLocation>
</comment>
<dbReference type="GO" id="GO:0031422">
    <property type="term" value="C:RecQ family helicase-topoisomerase III complex"/>
    <property type="evidence" value="ECO:0007669"/>
    <property type="project" value="TreeGrafter"/>
</dbReference>
<dbReference type="STRING" id="7897.ENSLACP00000006049"/>
<keyword evidence="11" id="KW-1185">Reference proteome</keyword>
<dbReference type="PANTHER" id="PTHR14790:SF15">
    <property type="entry name" value="RECQ-MEDIATED GENOME INSTABILITY PROTEIN 1"/>
    <property type="match status" value="1"/>
</dbReference>
<dbReference type="GO" id="GO:0000712">
    <property type="term" value="P:resolution of meiotic recombination intermediates"/>
    <property type="evidence" value="ECO:0007669"/>
    <property type="project" value="TreeGrafter"/>
</dbReference>
<dbReference type="EMBL" id="AFYH01201315">
    <property type="status" value="NOT_ANNOTATED_CDS"/>
    <property type="molecule type" value="Genomic_DNA"/>
</dbReference>
<sequence>MSSAGIGQKVEAWLQSTWHVKVPVQWLEACIDWIQQENQGVTLNQSQINKQVFEQWLLTDLRDLECPVLPNDISGSLKIELKGFYCVQIDFLVDVSLPAYSQLQKLRGRENPNEQITATMQVAQKPWEAKPTRMLMLRLTDGIQQLQGMEYQPVPFLHASLPPGTKILLQGNIPCRLGVLLLKPENVKVLGGEVEALVEENAQERILARHIGEPDGASALQDNCNQQTPHNAEEELGQALGPSNEELIAALEEDDQFIINDETDLESGYGSRSNSSSNALSYLLPESTLPRNRKRTRGPSVQFSDTNFDDFPIDDLDEMLLEQDLEEVYVEEAVANNTNHEAHLNRETESATCKAELCASSAWPLNSSSNHVPEKSINIKNTLSVAYQSKENEPMGKGMLVRNKNVTICDPCPQTEPQPQNTLRNSSESNVVFCGQKIDTNAVGCASGASSNSSCIDWMPSREEDRKRGLSSTKTAMYTPHFIYLSVLLAKKSVLLEVIQVKAFIVTLTGNLTSDGGVWNIKAKISDGTAYLDVELVDEILISFIGFTVAETIAMKKDKSQRQKVIAGLQHCQKRLIDLCCLMTIEFNPTTSTGVVLALHDVGIETLWSLEERINK</sequence>
<evidence type="ECO:0000259" key="8">
    <source>
        <dbReference type="Pfam" id="PF16099"/>
    </source>
</evidence>
<feature type="domain" description="RecQ-mediated genome instability protein 1 C-terminal OB-fold" evidence="8">
    <location>
        <begin position="480"/>
        <end position="614"/>
    </location>
</feature>
<keyword evidence="4" id="KW-0235">DNA replication</keyword>
<evidence type="ECO:0000256" key="3">
    <source>
        <dbReference type="ARBA" id="ARBA00018987"/>
    </source>
</evidence>
<dbReference type="GO" id="GO:0000724">
    <property type="term" value="P:double-strand break repair via homologous recombination"/>
    <property type="evidence" value="ECO:0007669"/>
    <property type="project" value="TreeGrafter"/>
</dbReference>
<evidence type="ECO:0000259" key="7">
    <source>
        <dbReference type="Pfam" id="PF08585"/>
    </source>
</evidence>
<name>H3A8S8_LATCH</name>
<evidence type="ECO:0000256" key="1">
    <source>
        <dbReference type="ARBA" id="ARBA00004123"/>
    </source>
</evidence>
<comment type="similarity">
    <text evidence="2">Belongs to the RMI1 family.</text>
</comment>
<dbReference type="Pfam" id="PF16099">
    <property type="entry name" value="RMI1_C"/>
    <property type="match status" value="1"/>
</dbReference>
<feature type="domain" description="RMI1 N-terminal" evidence="9">
    <location>
        <begin position="14"/>
        <end position="63"/>
    </location>
</feature>
<dbReference type="OMA" id="SATWHVK"/>
<accession>H3A8S8</accession>
<dbReference type="InterPro" id="IPR049363">
    <property type="entry name" value="RMI1_N"/>
</dbReference>
<organism evidence="10 11">
    <name type="scientific">Latimeria chalumnae</name>
    <name type="common">Coelacanth</name>
    <dbReference type="NCBI Taxonomy" id="7897"/>
    <lineage>
        <taxon>Eukaryota</taxon>
        <taxon>Metazoa</taxon>
        <taxon>Chordata</taxon>
        <taxon>Craniata</taxon>
        <taxon>Vertebrata</taxon>
        <taxon>Euteleostomi</taxon>
        <taxon>Coelacanthiformes</taxon>
        <taxon>Coelacanthidae</taxon>
        <taxon>Latimeria</taxon>
    </lineage>
</organism>
<dbReference type="FunFam" id="2.40.50.770:FF:000002">
    <property type="entry name" value="recQ-mediated genome instability protein 1"/>
    <property type="match status" value="1"/>
</dbReference>
<comment type="function">
    <text evidence="6">Essential component of the RMI complex, a complex that plays an important role in the processing of homologous recombination intermediates to limit DNA crossover formation in cells. Promotes TOP3A binding to double Holliday junctions (DHJ) and hence stimulates TOP3A-mediated dissolution. Required for BLM phosphorylation during mitosis. Within the BLM complex, required for BLM and TOP3A stability.</text>
</comment>
<gene>
    <name evidence="10" type="primary">RMI1</name>
</gene>
<evidence type="ECO:0000256" key="4">
    <source>
        <dbReference type="ARBA" id="ARBA00022705"/>
    </source>
</evidence>
<evidence type="ECO:0000313" key="10">
    <source>
        <dbReference type="Ensembl" id="ENSLACP00000006049.1"/>
    </source>
</evidence>
<evidence type="ECO:0000256" key="5">
    <source>
        <dbReference type="ARBA" id="ARBA00023242"/>
    </source>
</evidence>
<feature type="domain" description="RecQ mediated genome instability protein 1 OB-fold" evidence="7">
    <location>
        <begin position="69"/>
        <end position="205"/>
    </location>
</feature>
<dbReference type="SMART" id="SM01161">
    <property type="entry name" value="DUF1767"/>
    <property type="match status" value="1"/>
</dbReference>
<evidence type="ECO:0000256" key="6">
    <source>
        <dbReference type="ARBA" id="ARBA00024977"/>
    </source>
</evidence>
<dbReference type="InterPro" id="IPR013894">
    <property type="entry name" value="RMI1_OB"/>
</dbReference>
<dbReference type="GeneTree" id="ENSGT00940000161055"/>
<dbReference type="FunFam" id="1.10.8.1020:FF:000001">
    <property type="entry name" value="RecQ-mediated genome instability protein 1"/>
    <property type="match status" value="1"/>
</dbReference>
<dbReference type="Pfam" id="PF08585">
    <property type="entry name" value="RMI1_N_C"/>
    <property type="match status" value="1"/>
</dbReference>
<evidence type="ECO:0000256" key="2">
    <source>
        <dbReference type="ARBA" id="ARBA00006395"/>
    </source>
</evidence>
<dbReference type="GO" id="GO:0000166">
    <property type="term" value="F:nucleotide binding"/>
    <property type="evidence" value="ECO:0007669"/>
    <property type="project" value="InterPro"/>
</dbReference>
<dbReference type="Gene3D" id="2.40.50.770">
    <property type="entry name" value="RecQ-mediated genome instability protein Rmi1, C-terminal domain"/>
    <property type="match status" value="1"/>
</dbReference>
<dbReference type="Gene3D" id="1.10.8.1020">
    <property type="entry name" value="RecQ-mediated genome instability protein 1, N-terminal domain"/>
    <property type="match status" value="1"/>
</dbReference>
<dbReference type="PANTHER" id="PTHR14790">
    <property type="entry name" value="RECQ-MEDIATED GENOME INSTABILITY PROTEIN 1 RMI1"/>
    <property type="match status" value="1"/>
</dbReference>